<protein>
    <submittedName>
        <fullName evidence="5">6327_t:CDS:1</fullName>
    </submittedName>
</protein>
<dbReference type="InterPro" id="IPR029191">
    <property type="entry name" value="Uds1"/>
</dbReference>
<feature type="region of interest" description="Disordered" evidence="2">
    <location>
        <begin position="105"/>
        <end position="131"/>
    </location>
</feature>
<name>A0A9N9BBA7_FUNMO</name>
<dbReference type="AlphaFoldDB" id="A0A9N9BBA7"/>
<gene>
    <name evidence="5" type="ORF">FMOSSE_LOCUS7008</name>
</gene>
<keyword evidence="6" id="KW-1185">Reference proteome</keyword>
<proteinExistence type="predicted"/>
<feature type="region of interest" description="Disordered" evidence="2">
    <location>
        <begin position="475"/>
        <end position="502"/>
    </location>
</feature>
<feature type="compositionally biased region" description="Polar residues" evidence="2">
    <location>
        <begin position="171"/>
        <end position="201"/>
    </location>
</feature>
<feature type="coiled-coil region" evidence="1">
    <location>
        <begin position="870"/>
        <end position="1016"/>
    </location>
</feature>
<feature type="compositionally biased region" description="Polar residues" evidence="2">
    <location>
        <begin position="42"/>
        <end position="51"/>
    </location>
</feature>
<dbReference type="InterPro" id="IPR056703">
    <property type="entry name" value="DUF7801"/>
</dbReference>
<sequence>MSSLNNNSSSFARRKPVPVVSERNHEEPSFSSQTSTSLSKTNKPTEPNFLNQAPRAPAKSPLRHSASNGSVNGNQNAPATPISGSAQTTIVQPVMSTMTITSTSTVQIQSTSNSTNTSKTPTIRSRPSVDTTSLHSAFSLERELPSLPNERINKEYEGSIKSLQTINSKKNGSEQSFQIANSPTSIGFPTPSDINNSNTSPPQSPKIKLPSLAIASDLIASSEAILSLNTPKFPGSSFLDTADEMLMQILISQSVIDSKDFEILNLEEDHSLLTTRIAALTSKLSLESKIREAASSLARLHASNKRLSRQATDHLATANRKVDQVATELWKLTQRAGEVQRKLLQHMAGVLSIGIRKLEEKSSQPPYSPQKSVEDSNGIDSLFNEIMGINNNNDKSNVRDDGLLKKVSILEESLNNVRQTLVEARMAIKRKDKEIEELKAKVDDTAAEARERTIAELRTELEEVGSRLDIVLRKHKANNRKNKNGSRSENNEDSDESDSGASNFYRLSTMTTATQHLQKEQYKNIIENLNALEKALEDCIFKIYKMEQEISSVKNNSEEEIKSLKNQLQEVTNDLRQSKEALEAEKIKNDKNENEISELKEKVKLVQDLEQQIKDMEQRQGEKGIDEMNFNVNLELKLKQTTRKYEEMIDHLKQLFNILPVVDSENDPEQGGYNNLNDNKFGVDEFINRVRAVGEENRRLHDQASLLQSRLERIHGQMIELREQENIKQELEDTRQELEETKEKLSYLEEKAQTAKSQVQSTNERENEMRNELKTLREQLKTNQEKIRKFEAIMKRQSVLQVVNDGTTIKEEFQQQLATQEQEYEAQLKERDVVITKLRNDLTNTVSEKDMISQTVRDLEEMLKSKSRTLDQREVSINRLESDIVKYKSELAELKAVTDDGSSGGNNPNSLKAELEAAHEELKHLRNVKEKLEAQLKQTKNTLEKAQMAFSEREEALEKRSEIMQAELDGILKEFDRLTRNFLDFDGERQKLENSLDKLQKKCENLENELADEKIKNLGMEAGNEPTTTATLRKEFRKMMAESKDEQQKALHREIEEKKKLENAVRNLKREREAEKWEKTNKGTQTRFVVSV</sequence>
<evidence type="ECO:0000259" key="4">
    <source>
        <dbReference type="Pfam" id="PF25078"/>
    </source>
</evidence>
<feature type="coiled-coil region" evidence="1">
    <location>
        <begin position="714"/>
        <end position="830"/>
    </location>
</feature>
<comment type="caution">
    <text evidence="5">The sequence shown here is derived from an EMBL/GenBank/DDBJ whole genome shotgun (WGS) entry which is preliminary data.</text>
</comment>
<organism evidence="5 6">
    <name type="scientific">Funneliformis mosseae</name>
    <name type="common">Endomycorrhizal fungus</name>
    <name type="synonym">Glomus mosseae</name>
    <dbReference type="NCBI Taxonomy" id="27381"/>
    <lineage>
        <taxon>Eukaryota</taxon>
        <taxon>Fungi</taxon>
        <taxon>Fungi incertae sedis</taxon>
        <taxon>Mucoromycota</taxon>
        <taxon>Glomeromycotina</taxon>
        <taxon>Glomeromycetes</taxon>
        <taxon>Glomerales</taxon>
        <taxon>Glomeraceae</taxon>
        <taxon>Funneliformis</taxon>
    </lineage>
</organism>
<feature type="compositionally biased region" description="Low complexity" evidence="2">
    <location>
        <begin position="105"/>
        <end position="122"/>
    </location>
</feature>
<evidence type="ECO:0000259" key="3">
    <source>
        <dbReference type="Pfam" id="PF15456"/>
    </source>
</evidence>
<dbReference type="SUPFAM" id="SSF46585">
    <property type="entry name" value="HR1 repeat"/>
    <property type="match status" value="1"/>
</dbReference>
<feature type="coiled-coil region" evidence="1">
    <location>
        <begin position="414"/>
        <end position="474"/>
    </location>
</feature>
<accession>A0A9N9BBA7</accession>
<dbReference type="InterPro" id="IPR036274">
    <property type="entry name" value="HR1_rpt_sf"/>
</dbReference>
<keyword evidence="1" id="KW-0175">Coiled coil</keyword>
<feature type="domain" description="DUF7801" evidence="4">
    <location>
        <begin position="865"/>
        <end position="1019"/>
    </location>
</feature>
<evidence type="ECO:0000256" key="2">
    <source>
        <dbReference type="SAM" id="MobiDB-lite"/>
    </source>
</evidence>
<dbReference type="Pfam" id="PF15456">
    <property type="entry name" value="Uds1"/>
    <property type="match status" value="1"/>
</dbReference>
<feature type="domain" description="Up-regulated during septation protein 1" evidence="3">
    <location>
        <begin position="247"/>
        <end position="352"/>
    </location>
</feature>
<feature type="compositionally biased region" description="Basic residues" evidence="2">
    <location>
        <begin position="475"/>
        <end position="484"/>
    </location>
</feature>
<evidence type="ECO:0000256" key="1">
    <source>
        <dbReference type="SAM" id="Coils"/>
    </source>
</evidence>
<dbReference type="EMBL" id="CAJVPP010001561">
    <property type="protein sequence ID" value="CAG8562034.1"/>
    <property type="molecule type" value="Genomic_DNA"/>
</dbReference>
<evidence type="ECO:0000313" key="6">
    <source>
        <dbReference type="Proteomes" id="UP000789375"/>
    </source>
</evidence>
<feature type="region of interest" description="Disordered" evidence="2">
    <location>
        <begin position="1"/>
        <end position="83"/>
    </location>
</feature>
<feature type="compositionally biased region" description="Polar residues" evidence="2">
    <location>
        <begin position="65"/>
        <end position="83"/>
    </location>
</feature>
<dbReference type="Pfam" id="PF25078">
    <property type="entry name" value="DUF7801"/>
    <property type="match status" value="1"/>
</dbReference>
<feature type="compositionally biased region" description="Low complexity" evidence="2">
    <location>
        <begin position="29"/>
        <end position="41"/>
    </location>
</feature>
<feature type="coiled-coil region" evidence="1">
    <location>
        <begin position="1044"/>
        <end position="1078"/>
    </location>
</feature>
<feature type="coiled-coil region" evidence="1">
    <location>
        <begin position="547"/>
        <end position="651"/>
    </location>
</feature>
<feature type="region of interest" description="Disordered" evidence="2">
    <location>
        <begin position="171"/>
        <end position="206"/>
    </location>
</feature>
<evidence type="ECO:0000313" key="5">
    <source>
        <dbReference type="EMBL" id="CAG8562034.1"/>
    </source>
</evidence>
<feature type="compositionally biased region" description="Polar residues" evidence="2">
    <location>
        <begin position="1"/>
        <end position="11"/>
    </location>
</feature>
<dbReference type="Proteomes" id="UP000789375">
    <property type="component" value="Unassembled WGS sequence"/>
</dbReference>
<dbReference type="Gene3D" id="1.10.287.1490">
    <property type="match status" value="1"/>
</dbReference>
<reference evidence="5" key="1">
    <citation type="submission" date="2021-06" db="EMBL/GenBank/DDBJ databases">
        <authorList>
            <person name="Kallberg Y."/>
            <person name="Tangrot J."/>
            <person name="Rosling A."/>
        </authorList>
    </citation>
    <scope>NUCLEOTIDE SEQUENCE</scope>
    <source>
        <strain evidence="5">87-6 pot B 2015</strain>
    </source>
</reference>